<dbReference type="Proteomes" id="UP001472866">
    <property type="component" value="Chromosome 05"/>
</dbReference>
<evidence type="ECO:0000313" key="3">
    <source>
        <dbReference type="EMBL" id="WZN61883.1"/>
    </source>
</evidence>
<evidence type="ECO:0008006" key="5">
    <source>
        <dbReference type="Google" id="ProtNLM"/>
    </source>
</evidence>
<gene>
    <name evidence="3" type="ORF">HKI87_05g34180</name>
</gene>
<feature type="region of interest" description="Disordered" evidence="1">
    <location>
        <begin position="1"/>
        <end position="21"/>
    </location>
</feature>
<dbReference type="EMBL" id="CP151505">
    <property type="protein sequence ID" value="WZN61883.1"/>
    <property type="molecule type" value="Genomic_DNA"/>
</dbReference>
<feature type="compositionally biased region" description="Polar residues" evidence="1">
    <location>
        <begin position="37"/>
        <end position="46"/>
    </location>
</feature>
<organism evidence="3 4">
    <name type="scientific">Chloropicon roscoffensis</name>
    <dbReference type="NCBI Taxonomy" id="1461544"/>
    <lineage>
        <taxon>Eukaryota</taxon>
        <taxon>Viridiplantae</taxon>
        <taxon>Chlorophyta</taxon>
        <taxon>Chloropicophyceae</taxon>
        <taxon>Chloropicales</taxon>
        <taxon>Chloropicaceae</taxon>
        <taxon>Chloropicon</taxon>
    </lineage>
</organism>
<evidence type="ECO:0000313" key="4">
    <source>
        <dbReference type="Proteomes" id="UP001472866"/>
    </source>
</evidence>
<evidence type="ECO:0000256" key="2">
    <source>
        <dbReference type="SAM" id="Phobius"/>
    </source>
</evidence>
<feature type="compositionally biased region" description="Basic residues" evidence="1">
    <location>
        <begin position="54"/>
        <end position="64"/>
    </location>
</feature>
<keyword evidence="2" id="KW-0812">Transmembrane</keyword>
<keyword evidence="4" id="KW-1185">Reference proteome</keyword>
<evidence type="ECO:0000256" key="1">
    <source>
        <dbReference type="SAM" id="MobiDB-lite"/>
    </source>
</evidence>
<dbReference type="AlphaFoldDB" id="A0AAX4P704"/>
<sequence>MHMAVTKRREEGGGRPPSRAAKLASLGVRPGDLSLLPVTQQGSDQDLAQEKQRRAQRKRKGKAKQLMMKHKQKVHKCIAYTAIFTSACMLGLILASIILIVQVEYCRYPRHTKAEEFRYEIDFGATSLQKIARDGKIKKVVGPKIDVLSIEQNFGTVKFVENSDVTANEIVFRVRNRAADKYFLTRITSLLVSLGQKELLVGKEASELRANVTLASLTSNRLSGDVKCRRADVEVEVSTACLLDETKLVANVTKGHIRSRDLSAANFETVQMLNKVGDIEANDLHAFKIELNTSTGTITTNNTACHTMRVNTDEDRDGAILKIHNVTLFEGDNKNLCQEAVDYAPGFPQTKEYEVRTLKCETEPGVLVIDSKGAENAGRPAVVLGRIKGGNVKHKIKVGHTRLQIMGCLDFIGQYVLRTAAGSISISEKSDQYRDTGFFKVALSNEASNPLVSLNGSLSSAARKVGTICQNQTFAQVGDRNGTRLTNQTLEIEAEVTGDIYFDVFPPYIA</sequence>
<feature type="region of interest" description="Disordered" evidence="1">
    <location>
        <begin position="37"/>
        <end position="64"/>
    </location>
</feature>
<proteinExistence type="predicted"/>
<reference evidence="3 4" key="1">
    <citation type="submission" date="2024-03" db="EMBL/GenBank/DDBJ databases">
        <title>Complete genome sequence of the green alga Chloropicon roscoffensis RCC1871.</title>
        <authorList>
            <person name="Lemieux C."/>
            <person name="Pombert J.-F."/>
            <person name="Otis C."/>
            <person name="Turmel M."/>
        </authorList>
    </citation>
    <scope>NUCLEOTIDE SEQUENCE [LARGE SCALE GENOMIC DNA]</scope>
    <source>
        <strain evidence="3 4">RCC1871</strain>
    </source>
</reference>
<name>A0AAX4P704_9CHLO</name>
<keyword evidence="2" id="KW-1133">Transmembrane helix</keyword>
<protein>
    <recommendedName>
        <fullName evidence="5">Beta-sarcoglycan</fullName>
    </recommendedName>
</protein>
<keyword evidence="2" id="KW-0472">Membrane</keyword>
<feature type="transmembrane region" description="Helical" evidence="2">
    <location>
        <begin position="77"/>
        <end position="101"/>
    </location>
</feature>
<accession>A0AAX4P704</accession>